<dbReference type="PANTHER" id="PTHR38042">
    <property type="entry name" value="UROPORPHYRINOGEN-III SYNTHASE, CHLOROPLASTIC"/>
    <property type="match status" value="1"/>
</dbReference>
<dbReference type="Gene3D" id="3.40.50.10090">
    <property type="match status" value="2"/>
</dbReference>
<dbReference type="GO" id="GO:0006780">
    <property type="term" value="P:uroporphyrinogen III biosynthetic process"/>
    <property type="evidence" value="ECO:0007669"/>
    <property type="project" value="UniProtKB-UniRule"/>
</dbReference>
<reference evidence="11" key="1">
    <citation type="submission" date="2019-04" db="EMBL/GenBank/DDBJ databases">
        <title>Whole genome sequencing of cave bacteria.</title>
        <authorList>
            <person name="Gan H.M."/>
            <person name="Barton H."/>
            <person name="Savka M.A."/>
        </authorList>
    </citation>
    <scope>NUCLEOTIDE SEQUENCE [LARGE SCALE GENOMIC DNA]</scope>
    <source>
        <strain evidence="11">LC387</strain>
    </source>
</reference>
<dbReference type="CDD" id="cd06578">
    <property type="entry name" value="HemD"/>
    <property type="match status" value="1"/>
</dbReference>
<keyword evidence="4 9" id="KW-0456">Lyase</keyword>
<comment type="function">
    <text evidence="6 9">Catalyzes cyclization of the linear tetrapyrrole, hydroxymethylbilane, to the macrocyclic uroporphyrinogen III.</text>
</comment>
<dbReference type="InterPro" id="IPR036108">
    <property type="entry name" value="4pyrrol_syn_uPrphyn_synt_sf"/>
</dbReference>
<proteinExistence type="inferred from homology"/>
<gene>
    <name evidence="11" type="ORF">YH63_007210</name>
</gene>
<comment type="similarity">
    <text evidence="2 9">Belongs to the uroporphyrinogen-III synthase family.</text>
</comment>
<organism evidence="11 12">
    <name type="scientific">Afipia massiliensis</name>
    <dbReference type="NCBI Taxonomy" id="211460"/>
    <lineage>
        <taxon>Bacteria</taxon>
        <taxon>Pseudomonadati</taxon>
        <taxon>Pseudomonadota</taxon>
        <taxon>Alphaproteobacteria</taxon>
        <taxon>Hyphomicrobiales</taxon>
        <taxon>Nitrobacteraceae</taxon>
        <taxon>Afipia</taxon>
    </lineage>
</organism>
<evidence type="ECO:0000256" key="3">
    <source>
        <dbReference type="ARBA" id="ARBA00013109"/>
    </source>
</evidence>
<dbReference type="GO" id="GO:0004852">
    <property type="term" value="F:uroporphyrinogen-III synthase activity"/>
    <property type="evidence" value="ECO:0007669"/>
    <property type="project" value="UniProtKB-UniRule"/>
</dbReference>
<evidence type="ECO:0000256" key="4">
    <source>
        <dbReference type="ARBA" id="ARBA00023239"/>
    </source>
</evidence>
<comment type="catalytic activity">
    <reaction evidence="8 9">
        <text>hydroxymethylbilane = uroporphyrinogen III + H2O</text>
        <dbReference type="Rhea" id="RHEA:18965"/>
        <dbReference type="ChEBI" id="CHEBI:15377"/>
        <dbReference type="ChEBI" id="CHEBI:57308"/>
        <dbReference type="ChEBI" id="CHEBI:57845"/>
        <dbReference type="EC" id="4.2.1.75"/>
    </reaction>
</comment>
<dbReference type="RefSeq" id="WP_046828188.1">
    <property type="nucleotide sequence ID" value="NZ_LBIA02000001.1"/>
</dbReference>
<comment type="pathway">
    <text evidence="1 9">Porphyrin-containing compound metabolism; protoporphyrin-IX biosynthesis; coproporphyrinogen-III from 5-aminolevulinate: step 3/4.</text>
</comment>
<dbReference type="PANTHER" id="PTHR38042:SF1">
    <property type="entry name" value="UROPORPHYRINOGEN-III SYNTHASE, CHLOROPLASTIC"/>
    <property type="match status" value="1"/>
</dbReference>
<dbReference type="AlphaFoldDB" id="A0A4U6BLV5"/>
<dbReference type="InterPro" id="IPR003754">
    <property type="entry name" value="4pyrrol_synth_uPrphyn_synth"/>
</dbReference>
<evidence type="ECO:0000256" key="6">
    <source>
        <dbReference type="ARBA" id="ARBA00037589"/>
    </source>
</evidence>
<evidence type="ECO:0000256" key="9">
    <source>
        <dbReference type="RuleBase" id="RU366031"/>
    </source>
</evidence>
<dbReference type="UniPathway" id="UPA00251">
    <property type="reaction ID" value="UER00320"/>
</dbReference>
<dbReference type="EMBL" id="LBIA02000001">
    <property type="protein sequence ID" value="TKT71212.1"/>
    <property type="molecule type" value="Genomic_DNA"/>
</dbReference>
<keyword evidence="5 9" id="KW-0627">Porphyrin biosynthesis</keyword>
<name>A0A4U6BLV5_9BRAD</name>
<dbReference type="OrthoDB" id="7163809at2"/>
<dbReference type="Pfam" id="PF02602">
    <property type="entry name" value="HEM4"/>
    <property type="match status" value="1"/>
</dbReference>
<dbReference type="GO" id="GO:0006782">
    <property type="term" value="P:protoporphyrinogen IX biosynthetic process"/>
    <property type="evidence" value="ECO:0007669"/>
    <property type="project" value="UniProtKB-UniRule"/>
</dbReference>
<accession>A0A4U6BLV5</accession>
<evidence type="ECO:0000256" key="7">
    <source>
        <dbReference type="ARBA" id="ARBA00040167"/>
    </source>
</evidence>
<dbReference type="Proteomes" id="UP000034832">
    <property type="component" value="Unassembled WGS sequence"/>
</dbReference>
<dbReference type="STRING" id="211460.YH63_11735"/>
<evidence type="ECO:0000313" key="11">
    <source>
        <dbReference type="EMBL" id="TKT71212.1"/>
    </source>
</evidence>
<feature type="domain" description="Tetrapyrrole biosynthesis uroporphyrinogen III synthase" evidence="10">
    <location>
        <begin position="14"/>
        <end position="236"/>
    </location>
</feature>
<comment type="caution">
    <text evidence="11">The sequence shown here is derived from an EMBL/GenBank/DDBJ whole genome shotgun (WGS) entry which is preliminary data.</text>
</comment>
<evidence type="ECO:0000259" key="10">
    <source>
        <dbReference type="Pfam" id="PF02602"/>
    </source>
</evidence>
<sequence>MAILVTRPAPDNEKTAAALRARGYGVLLSPMLRFEAVAFDDDDETAFDAVVLSSANAVRAIEHHPVRPRLILLPVFAVGGYTAQVARDAGFTNITIADGDAVSLRDRVIESATAGKLKKKAKLCYLAGADLTRDLGGELGARGFTVVTRTAYRMIPVAGFSHAVSDAFRAGSIEAVLHYSRRSARAYLDAARADGVEISALALPQCCISETVAGVLREAGAMQVAAARTPDENAIFDVVDRTVKASPG</sequence>
<evidence type="ECO:0000256" key="5">
    <source>
        <dbReference type="ARBA" id="ARBA00023244"/>
    </source>
</evidence>
<evidence type="ECO:0000256" key="2">
    <source>
        <dbReference type="ARBA" id="ARBA00008133"/>
    </source>
</evidence>
<evidence type="ECO:0000256" key="8">
    <source>
        <dbReference type="ARBA" id="ARBA00048617"/>
    </source>
</evidence>
<protein>
    <recommendedName>
        <fullName evidence="7 9">Uroporphyrinogen-III synthase</fullName>
        <ecNumber evidence="3 9">4.2.1.75</ecNumber>
    </recommendedName>
</protein>
<dbReference type="SUPFAM" id="SSF69618">
    <property type="entry name" value="HemD-like"/>
    <property type="match status" value="1"/>
</dbReference>
<evidence type="ECO:0000313" key="12">
    <source>
        <dbReference type="Proteomes" id="UP000034832"/>
    </source>
</evidence>
<evidence type="ECO:0000256" key="1">
    <source>
        <dbReference type="ARBA" id="ARBA00004772"/>
    </source>
</evidence>
<dbReference type="EC" id="4.2.1.75" evidence="3 9"/>
<keyword evidence="12" id="KW-1185">Reference proteome</keyword>
<dbReference type="InterPro" id="IPR039793">
    <property type="entry name" value="UROS/Hem4"/>
</dbReference>